<reference evidence="7 8" key="1">
    <citation type="submission" date="2016-10" db="EMBL/GenBank/DDBJ databases">
        <authorList>
            <person name="de Groot N.N."/>
        </authorList>
    </citation>
    <scope>NUCLEOTIDE SEQUENCE [LARGE SCALE GENOMIC DNA]</scope>
    <source>
        <strain evidence="7 8">CGMCC 1.10434</strain>
    </source>
</reference>
<dbReference type="SUPFAM" id="SSF140478">
    <property type="entry name" value="LemA-like"/>
    <property type="match status" value="1"/>
</dbReference>
<dbReference type="GO" id="GO:0016020">
    <property type="term" value="C:membrane"/>
    <property type="evidence" value="ECO:0007669"/>
    <property type="project" value="UniProtKB-SubCell"/>
</dbReference>
<dbReference type="InterPro" id="IPR007156">
    <property type="entry name" value="MamQ_LemA"/>
</dbReference>
<accession>A0A1H8PQN0</accession>
<dbReference type="Pfam" id="PF04011">
    <property type="entry name" value="LemA"/>
    <property type="match status" value="1"/>
</dbReference>
<dbReference type="PANTHER" id="PTHR34478">
    <property type="entry name" value="PROTEIN LEMA"/>
    <property type="match status" value="1"/>
</dbReference>
<feature type="transmembrane region" description="Helical" evidence="6">
    <location>
        <begin position="6"/>
        <end position="25"/>
    </location>
</feature>
<proteinExistence type="inferred from homology"/>
<evidence type="ECO:0000313" key="8">
    <source>
        <dbReference type="Proteomes" id="UP000199300"/>
    </source>
</evidence>
<dbReference type="Proteomes" id="UP000199300">
    <property type="component" value="Unassembled WGS sequence"/>
</dbReference>
<organism evidence="7 8">
    <name type="scientific">Amphibacillus marinus</name>
    <dbReference type="NCBI Taxonomy" id="872970"/>
    <lineage>
        <taxon>Bacteria</taxon>
        <taxon>Bacillati</taxon>
        <taxon>Bacillota</taxon>
        <taxon>Bacilli</taxon>
        <taxon>Bacillales</taxon>
        <taxon>Bacillaceae</taxon>
        <taxon>Amphibacillus</taxon>
    </lineage>
</organism>
<evidence type="ECO:0000256" key="1">
    <source>
        <dbReference type="ARBA" id="ARBA00004167"/>
    </source>
</evidence>
<sequence length="188" mass="21247">MGFLTSNIGLILFVVLAVVIVLWAISTYNQLISAREFVRNSMGQIAAQIESRWDALQNMIEGTKQYAEYEAKTLESITEQRTSLGQTAAVAEVAKDDELFNQAMGRLLAIAESYPDLKASSVYQETLKNVDRYEQQVRQSRMIFNDTVTKYNRVIQSVPSNIIASLFNFTTEAYFENTATKTDMPSWS</sequence>
<comment type="similarity">
    <text evidence="2">Belongs to the LemA family.</text>
</comment>
<evidence type="ECO:0000313" key="7">
    <source>
        <dbReference type="EMBL" id="SEO44027.1"/>
    </source>
</evidence>
<keyword evidence="4 6" id="KW-1133">Transmembrane helix</keyword>
<dbReference type="OrthoDB" id="9804152at2"/>
<protein>
    <submittedName>
        <fullName evidence="7">LemA protein</fullName>
    </submittedName>
</protein>
<evidence type="ECO:0000256" key="5">
    <source>
        <dbReference type="ARBA" id="ARBA00023136"/>
    </source>
</evidence>
<dbReference type="InterPro" id="IPR023353">
    <property type="entry name" value="LemA-like_dom_sf"/>
</dbReference>
<evidence type="ECO:0000256" key="6">
    <source>
        <dbReference type="SAM" id="Phobius"/>
    </source>
</evidence>
<dbReference type="EMBL" id="FODJ01000007">
    <property type="protein sequence ID" value="SEO44027.1"/>
    <property type="molecule type" value="Genomic_DNA"/>
</dbReference>
<keyword evidence="3 6" id="KW-0812">Transmembrane</keyword>
<keyword evidence="8" id="KW-1185">Reference proteome</keyword>
<evidence type="ECO:0000256" key="2">
    <source>
        <dbReference type="ARBA" id="ARBA00008854"/>
    </source>
</evidence>
<name>A0A1H8PQN0_9BACI</name>
<evidence type="ECO:0000256" key="3">
    <source>
        <dbReference type="ARBA" id="ARBA00022692"/>
    </source>
</evidence>
<dbReference type="STRING" id="872970.SAMN04488134_107146"/>
<dbReference type="PANTHER" id="PTHR34478:SF1">
    <property type="entry name" value="PROTEIN LEMA"/>
    <property type="match status" value="1"/>
</dbReference>
<evidence type="ECO:0000256" key="4">
    <source>
        <dbReference type="ARBA" id="ARBA00022989"/>
    </source>
</evidence>
<gene>
    <name evidence="7" type="ORF">SAMN04488134_107146</name>
</gene>
<dbReference type="Gene3D" id="1.20.1440.20">
    <property type="entry name" value="LemA-like domain"/>
    <property type="match status" value="1"/>
</dbReference>
<keyword evidence="5 6" id="KW-0472">Membrane</keyword>
<dbReference type="RefSeq" id="WP_091498046.1">
    <property type="nucleotide sequence ID" value="NZ_FODJ01000007.1"/>
</dbReference>
<comment type="subcellular location">
    <subcellularLocation>
        <location evidence="1">Membrane</location>
        <topology evidence="1">Single-pass membrane protein</topology>
    </subcellularLocation>
</comment>
<dbReference type="AlphaFoldDB" id="A0A1H8PQN0"/>